<protein>
    <submittedName>
        <fullName evidence="1">Uncharacterized protein</fullName>
    </submittedName>
</protein>
<reference evidence="1 2" key="1">
    <citation type="submission" date="2019-05" db="EMBL/GenBank/DDBJ databases">
        <title>Draft genomes of eight strains of Campylobacter helveticus isolated from cats and a dog in New Zealand.</title>
        <authorList>
            <person name="Bojanic K."/>
            <person name="Midwinter A.C."/>
            <person name="Biggs P.J."/>
            <person name="Acke E."/>
            <person name="Cornelius A.J."/>
            <person name="Marshall J.C."/>
        </authorList>
    </citation>
    <scope>NUCLEOTIDE SEQUENCE [LARGE SCALE GENOMIC DNA]</scope>
    <source>
        <strain evidence="1 2">ACP123b</strain>
    </source>
</reference>
<evidence type="ECO:0000313" key="1">
    <source>
        <dbReference type="EMBL" id="TNB58507.1"/>
    </source>
</evidence>
<organism evidence="1 2">
    <name type="scientific">Campylobacter helveticus</name>
    <dbReference type="NCBI Taxonomy" id="28898"/>
    <lineage>
        <taxon>Bacteria</taxon>
        <taxon>Pseudomonadati</taxon>
        <taxon>Campylobacterota</taxon>
        <taxon>Epsilonproteobacteria</taxon>
        <taxon>Campylobacterales</taxon>
        <taxon>Campylobacteraceae</taxon>
        <taxon>Campylobacter</taxon>
    </lineage>
</organism>
<dbReference type="KEGG" id="chv:CHELV3228_1191"/>
<dbReference type="GeneID" id="52037094"/>
<dbReference type="EMBL" id="VDBS01000017">
    <property type="protein sequence ID" value="TNB58507.1"/>
    <property type="molecule type" value="Genomic_DNA"/>
</dbReference>
<proteinExistence type="predicted"/>
<comment type="caution">
    <text evidence="1">The sequence shown here is derived from an EMBL/GenBank/DDBJ whole genome shotgun (WGS) entry which is preliminary data.</text>
</comment>
<accession>A0AAX2UL57</accession>
<dbReference type="Proteomes" id="UP000306813">
    <property type="component" value="Unassembled WGS sequence"/>
</dbReference>
<dbReference type="RefSeq" id="WP_082200131.1">
    <property type="nucleotide sequence ID" value="NZ_CP020478.1"/>
</dbReference>
<sequence length="505" mass="59029">MTLEFSFKYLANNEIFEYLLRFYARNYVFDLQKEKDTYTLKISGEEEELKEFCDTLSKMSYSVFLKNFDVKASQDFTPKKSEEKTYEKYSLLTHLNANAYSQNENLCENEWGVFCESELKFGENFEKITKENFNHFLTKSLETLRDNQVIYLKNHKGIYEISLFSKDFKGDFLMPSRVEALRSIFVCNDTILKLLASVEKPLMSLKISAVFRQNHHLIFNEFKVKLADDIFLYALGLKLFDEDYQFLSFKKVQKLSEEFELLNYEEQVVVLRGFDFIDKKARDLIFTKQDKNMARLSYLASLEGENALILELSEDYEDILLLNKELNLLKLNLPKHSKEIYEEIEKDEVGSRLLANFQKEFVLLNEPLKTQNNFFSLFGILGRILDLKPSLNEAAFELLALADSAKIPRGVKIDYRLKDNKEFDYTRTLRSAMSFMLAGVEKNNIAYGAVESLGYFLRDTYDELRDKKQVDKALVSGSLFSHKSLLKITLKHLKNSKVSDVPLYI</sequence>
<name>A0AAX2UL57_9BACT</name>
<dbReference type="AlphaFoldDB" id="A0AAX2UL57"/>
<evidence type="ECO:0000313" key="2">
    <source>
        <dbReference type="Proteomes" id="UP000306813"/>
    </source>
</evidence>
<dbReference type="Gene3D" id="3.30.420.40">
    <property type="match status" value="1"/>
</dbReference>
<gene>
    <name evidence="1" type="ORF">FDW42_01825</name>
</gene>